<dbReference type="GO" id="GO:0008194">
    <property type="term" value="F:UDP-glycosyltransferase activity"/>
    <property type="evidence" value="ECO:0007669"/>
    <property type="project" value="InterPro"/>
</dbReference>
<protein>
    <submittedName>
        <fullName evidence="3">UDP-Glycosyltransferase/glycogen phosphorylase</fullName>
    </submittedName>
</protein>
<dbReference type="CDD" id="cd03784">
    <property type="entry name" value="GT1_Gtf-like"/>
    <property type="match status" value="1"/>
</dbReference>
<dbReference type="GO" id="GO:0016758">
    <property type="term" value="F:hexosyltransferase activity"/>
    <property type="evidence" value="ECO:0007669"/>
    <property type="project" value="UniProtKB-ARBA"/>
</dbReference>
<feature type="domain" description="Erythromycin biosynthesis protein CIII-like C-terminal" evidence="2">
    <location>
        <begin position="351"/>
        <end position="452"/>
    </location>
</feature>
<dbReference type="PANTHER" id="PTHR21015">
    <property type="entry name" value="UDP-N-ACETYLGLUCOSAMINE--N-ACETYLMURAMYL-(PENTAPEPTIDE) PYROPHOSPHORYL-UNDECAPRENOL N-ACETYLGLUCOSAMINE TRANSFERASE 1"/>
    <property type="match status" value="1"/>
</dbReference>
<dbReference type="EMBL" id="JANBVN010000054">
    <property type="protein sequence ID" value="KAJ9155879.1"/>
    <property type="molecule type" value="Genomic_DNA"/>
</dbReference>
<dbReference type="SUPFAM" id="SSF53756">
    <property type="entry name" value="UDP-Glycosyltransferase/glycogen phosphorylase"/>
    <property type="match status" value="1"/>
</dbReference>
<name>A0AA38S4A5_9PEZI</name>
<reference evidence="3" key="1">
    <citation type="submission" date="2022-07" db="EMBL/GenBank/DDBJ databases">
        <title>Fungi with potential for degradation of polypropylene.</title>
        <authorList>
            <person name="Gostincar C."/>
        </authorList>
    </citation>
    <scope>NUCLEOTIDE SEQUENCE</scope>
    <source>
        <strain evidence="3">EXF-13287</strain>
    </source>
</reference>
<proteinExistence type="predicted"/>
<organism evidence="3 4">
    <name type="scientific">Coniochaeta hoffmannii</name>
    <dbReference type="NCBI Taxonomy" id="91930"/>
    <lineage>
        <taxon>Eukaryota</taxon>
        <taxon>Fungi</taxon>
        <taxon>Dikarya</taxon>
        <taxon>Ascomycota</taxon>
        <taxon>Pezizomycotina</taxon>
        <taxon>Sordariomycetes</taxon>
        <taxon>Sordariomycetidae</taxon>
        <taxon>Coniochaetales</taxon>
        <taxon>Coniochaetaceae</taxon>
        <taxon>Coniochaeta</taxon>
    </lineage>
</organism>
<dbReference type="AlphaFoldDB" id="A0AA38S4A5"/>
<keyword evidence="1" id="KW-0808">Transferase</keyword>
<evidence type="ECO:0000313" key="4">
    <source>
        <dbReference type="Proteomes" id="UP001174691"/>
    </source>
</evidence>
<keyword evidence="4" id="KW-1185">Reference proteome</keyword>
<accession>A0AA38S4A5</accession>
<dbReference type="PANTHER" id="PTHR21015:SF22">
    <property type="entry name" value="GLYCOSYLTRANSFERASE"/>
    <property type="match status" value="1"/>
</dbReference>
<dbReference type="InterPro" id="IPR010610">
    <property type="entry name" value="EryCIII-like_C"/>
</dbReference>
<evidence type="ECO:0000259" key="2">
    <source>
        <dbReference type="Pfam" id="PF06722"/>
    </source>
</evidence>
<gene>
    <name evidence="3" type="ORF">NKR19_g4404</name>
</gene>
<comment type="caution">
    <text evidence="3">The sequence shown here is derived from an EMBL/GenBank/DDBJ whole genome shotgun (WGS) entry which is preliminary data.</text>
</comment>
<evidence type="ECO:0000256" key="1">
    <source>
        <dbReference type="ARBA" id="ARBA00022679"/>
    </source>
</evidence>
<evidence type="ECO:0000313" key="3">
    <source>
        <dbReference type="EMBL" id="KAJ9155879.1"/>
    </source>
</evidence>
<dbReference type="InterPro" id="IPR002213">
    <property type="entry name" value="UDP_glucos_trans"/>
</dbReference>
<dbReference type="Proteomes" id="UP001174691">
    <property type="component" value="Unassembled WGS sequence"/>
</dbReference>
<dbReference type="Gene3D" id="3.40.50.2000">
    <property type="entry name" value="Glycogen Phosphorylase B"/>
    <property type="match status" value="2"/>
</dbReference>
<dbReference type="Pfam" id="PF06722">
    <property type="entry name" value="EryCIII-like_C"/>
    <property type="match status" value="1"/>
</dbReference>
<sequence length="472" mass="52130">MGSLPTGRNVPKKDRPFILFLCHPLTGHLTPSIKVAGALHSRGWTVFFLGSTAHKARITACGAVFFPLQGSADYDDLLYYSQSNPDPPVPDYWSRSWAGRALVDVEKQWLDPVPDQWTSVKAALNELHTRDPQREVIVIAEAIFHGLLPLFYGAPLPPGVKRPCATLALSVTVPLMRSAHLPPFGFSALYDPDLTRSAQIVKPWIFWARKSRPFRNLLNRKLVESGATAGPEGVFADGEMYRNYGAFLQLAVPSFFFPRTDWPGNFRFVGIIPAAKPEYGRGQLPGWWDEIATETRRDGVKVVVVAQGTVETDPWELILPTIFALSEREDVLAVAILGRKGASLPPQHGKPLPSNARVTDYLHYDAVLPHAHTWVHNGGYGAVQHGIANGVPMVVGGEGQDKTENAKRIAYSGIGVNLGTAKPEVEDVRRAVEAVLDDPSYREQVELLKEEAEELDCFSAVERAVMEACRWE</sequence>